<evidence type="ECO:0000313" key="4">
    <source>
        <dbReference type="Proteomes" id="UP001302719"/>
    </source>
</evidence>
<evidence type="ECO:0000313" key="3">
    <source>
        <dbReference type="EMBL" id="WNM58677.1"/>
    </source>
</evidence>
<dbReference type="InterPro" id="IPR051311">
    <property type="entry name" value="DedA_domain"/>
</dbReference>
<dbReference type="Proteomes" id="UP001302719">
    <property type="component" value="Chromosome"/>
</dbReference>
<dbReference type="Pfam" id="PF09335">
    <property type="entry name" value="VTT_dom"/>
    <property type="match status" value="1"/>
</dbReference>
<sequence length="203" mass="22822">MELGKQLYEWMLSWSDSPYGVPALFCLAFAESSFFPLPPDVLVIALTLGNPSLGWWYATVATMGSVLGGAFGYGIGWLGGRPLLLKFMGQARMDLVHQYFQRYEAWAILIAGFTPIPYKIFTIGAGAFYVNFRTFMVASLISRGGRFFLVAGAIQFMGPWVKELIEKYFNLFSIVFVVMLVLGFWLVQHHGKKLTHPAPTREQ</sequence>
<proteinExistence type="predicted"/>
<dbReference type="RefSeq" id="WP_312644816.1">
    <property type="nucleotide sequence ID" value="NZ_CP116967.1"/>
</dbReference>
<feature type="domain" description="VTT" evidence="2">
    <location>
        <begin position="48"/>
        <end position="154"/>
    </location>
</feature>
<keyword evidence="1" id="KW-0812">Transmembrane</keyword>
<keyword evidence="1" id="KW-0472">Membrane</keyword>
<dbReference type="AlphaFoldDB" id="A0AA96JSK6"/>
<dbReference type="PANTHER" id="PTHR42709:SF11">
    <property type="entry name" value="DEDA FAMILY PROTEIN"/>
    <property type="match status" value="1"/>
</dbReference>
<dbReference type="InterPro" id="IPR032816">
    <property type="entry name" value="VTT_dom"/>
</dbReference>
<dbReference type="GO" id="GO:0005886">
    <property type="term" value="C:plasma membrane"/>
    <property type="evidence" value="ECO:0007669"/>
    <property type="project" value="TreeGrafter"/>
</dbReference>
<name>A0AA96JSK6_9BACT</name>
<accession>A0AA96JSK6</accession>
<feature type="transmembrane region" description="Helical" evidence="1">
    <location>
        <begin position="55"/>
        <end position="78"/>
    </location>
</feature>
<dbReference type="EMBL" id="CP116967">
    <property type="protein sequence ID" value="WNM58677.1"/>
    <property type="molecule type" value="Genomic_DNA"/>
</dbReference>
<keyword evidence="4" id="KW-1185">Reference proteome</keyword>
<dbReference type="PANTHER" id="PTHR42709">
    <property type="entry name" value="ALKALINE PHOSPHATASE LIKE PROTEIN"/>
    <property type="match status" value="1"/>
</dbReference>
<feature type="transmembrane region" description="Helical" evidence="1">
    <location>
        <begin position="168"/>
        <end position="187"/>
    </location>
</feature>
<feature type="transmembrane region" description="Helical" evidence="1">
    <location>
        <begin position="105"/>
        <end position="132"/>
    </location>
</feature>
<reference evidence="3 4" key="1">
    <citation type="submission" date="2023-01" db="EMBL/GenBank/DDBJ databases">
        <title>Cultivation and genomic characterization of new, ubiquitous marine nitrite-oxidizing bacteria from the Nitrospirales.</title>
        <authorList>
            <person name="Mueller A.J."/>
            <person name="Daebeler A."/>
            <person name="Herbold C.W."/>
            <person name="Kirkegaard R.H."/>
            <person name="Daims H."/>
        </authorList>
    </citation>
    <scope>NUCLEOTIDE SEQUENCE [LARGE SCALE GENOMIC DNA]</scope>
    <source>
        <strain evidence="3 4">VA</strain>
    </source>
</reference>
<keyword evidence="1" id="KW-1133">Transmembrane helix</keyword>
<feature type="transmembrane region" description="Helical" evidence="1">
    <location>
        <begin position="144"/>
        <end position="162"/>
    </location>
</feature>
<organism evidence="3 4">
    <name type="scientific">Candidatus Nitrospira allomarina</name>
    <dbReference type="NCBI Taxonomy" id="3020900"/>
    <lineage>
        <taxon>Bacteria</taxon>
        <taxon>Pseudomonadati</taxon>
        <taxon>Nitrospirota</taxon>
        <taxon>Nitrospiria</taxon>
        <taxon>Nitrospirales</taxon>
        <taxon>Nitrospiraceae</taxon>
        <taxon>Nitrospira</taxon>
    </lineage>
</organism>
<protein>
    <submittedName>
        <fullName evidence="3">DedA family protein</fullName>
    </submittedName>
</protein>
<gene>
    <name evidence="3" type="ORF">PP769_02595</name>
</gene>
<evidence type="ECO:0000256" key="1">
    <source>
        <dbReference type="SAM" id="Phobius"/>
    </source>
</evidence>
<evidence type="ECO:0000259" key="2">
    <source>
        <dbReference type="Pfam" id="PF09335"/>
    </source>
</evidence>
<dbReference type="KEGG" id="nall:PP769_02595"/>